<evidence type="ECO:0000313" key="2">
    <source>
        <dbReference type="EMBL" id="KIN99634.1"/>
    </source>
</evidence>
<proteinExistence type="predicted"/>
<gene>
    <name evidence="2" type="ORF">M404DRAFT_809039</name>
</gene>
<evidence type="ECO:0000313" key="3">
    <source>
        <dbReference type="Proteomes" id="UP000054217"/>
    </source>
</evidence>
<sequence length="154" mass="17029">MRLGANISSIPPDSLCSSTTVGTATRTPDLFSCISLSLSLLPRIYAQTHITIIMHLNDLVDTALIASHRYHIYLARNSPHKSAILVVPYGLYIILPFFPLAFHFGSVHCVLPTTRFYPTNILALWSNRSVILGLIGIQFLFGLVRTHVLDDGIV</sequence>
<reference evidence="2 3" key="1">
    <citation type="submission" date="2014-04" db="EMBL/GenBank/DDBJ databases">
        <authorList>
            <consortium name="DOE Joint Genome Institute"/>
            <person name="Kuo A."/>
            <person name="Kohler A."/>
            <person name="Costa M.D."/>
            <person name="Nagy L.G."/>
            <person name="Floudas D."/>
            <person name="Copeland A."/>
            <person name="Barry K.W."/>
            <person name="Cichocki N."/>
            <person name="Veneault-Fourrey C."/>
            <person name="LaButti K."/>
            <person name="Lindquist E.A."/>
            <person name="Lipzen A."/>
            <person name="Lundell T."/>
            <person name="Morin E."/>
            <person name="Murat C."/>
            <person name="Sun H."/>
            <person name="Tunlid A."/>
            <person name="Henrissat B."/>
            <person name="Grigoriev I.V."/>
            <person name="Hibbett D.S."/>
            <person name="Martin F."/>
            <person name="Nordberg H.P."/>
            <person name="Cantor M.N."/>
            <person name="Hua S.X."/>
        </authorList>
    </citation>
    <scope>NUCLEOTIDE SEQUENCE [LARGE SCALE GENOMIC DNA]</scope>
    <source>
        <strain evidence="2 3">Marx 270</strain>
    </source>
</reference>
<keyword evidence="3" id="KW-1185">Reference proteome</keyword>
<dbReference type="EMBL" id="KN832003">
    <property type="protein sequence ID" value="KIN99634.1"/>
    <property type="molecule type" value="Genomic_DNA"/>
</dbReference>
<keyword evidence="1" id="KW-1133">Transmembrane helix</keyword>
<dbReference type="HOGENOM" id="CLU_1704967_0_0_1"/>
<protein>
    <submittedName>
        <fullName evidence="2">Uncharacterized protein</fullName>
    </submittedName>
</protein>
<reference evidence="3" key="2">
    <citation type="submission" date="2015-01" db="EMBL/GenBank/DDBJ databases">
        <title>Evolutionary Origins and Diversification of the Mycorrhizal Mutualists.</title>
        <authorList>
            <consortium name="DOE Joint Genome Institute"/>
            <consortium name="Mycorrhizal Genomics Consortium"/>
            <person name="Kohler A."/>
            <person name="Kuo A."/>
            <person name="Nagy L.G."/>
            <person name="Floudas D."/>
            <person name="Copeland A."/>
            <person name="Barry K.W."/>
            <person name="Cichocki N."/>
            <person name="Veneault-Fourrey C."/>
            <person name="LaButti K."/>
            <person name="Lindquist E.A."/>
            <person name="Lipzen A."/>
            <person name="Lundell T."/>
            <person name="Morin E."/>
            <person name="Murat C."/>
            <person name="Riley R."/>
            <person name="Ohm R."/>
            <person name="Sun H."/>
            <person name="Tunlid A."/>
            <person name="Henrissat B."/>
            <person name="Grigoriev I.V."/>
            <person name="Hibbett D.S."/>
            <person name="Martin F."/>
        </authorList>
    </citation>
    <scope>NUCLEOTIDE SEQUENCE [LARGE SCALE GENOMIC DNA]</scope>
    <source>
        <strain evidence="3">Marx 270</strain>
    </source>
</reference>
<dbReference type="Proteomes" id="UP000054217">
    <property type="component" value="Unassembled WGS sequence"/>
</dbReference>
<feature type="transmembrane region" description="Helical" evidence="1">
    <location>
        <begin position="83"/>
        <end position="102"/>
    </location>
</feature>
<organism evidence="2 3">
    <name type="scientific">Pisolithus tinctorius Marx 270</name>
    <dbReference type="NCBI Taxonomy" id="870435"/>
    <lineage>
        <taxon>Eukaryota</taxon>
        <taxon>Fungi</taxon>
        <taxon>Dikarya</taxon>
        <taxon>Basidiomycota</taxon>
        <taxon>Agaricomycotina</taxon>
        <taxon>Agaricomycetes</taxon>
        <taxon>Agaricomycetidae</taxon>
        <taxon>Boletales</taxon>
        <taxon>Sclerodermatineae</taxon>
        <taxon>Pisolithaceae</taxon>
        <taxon>Pisolithus</taxon>
    </lineage>
</organism>
<keyword evidence="1" id="KW-0812">Transmembrane</keyword>
<name>A0A0C3NEY5_PISTI</name>
<keyword evidence="1" id="KW-0472">Membrane</keyword>
<feature type="transmembrane region" description="Helical" evidence="1">
    <location>
        <begin position="122"/>
        <end position="144"/>
    </location>
</feature>
<accession>A0A0C3NEY5</accession>
<dbReference type="AlphaFoldDB" id="A0A0C3NEY5"/>
<dbReference type="InParanoid" id="A0A0C3NEY5"/>
<evidence type="ECO:0000256" key="1">
    <source>
        <dbReference type="SAM" id="Phobius"/>
    </source>
</evidence>